<dbReference type="InterPro" id="IPR005171">
    <property type="entry name" value="Cyt_c_oxidase_su4_prok"/>
</dbReference>
<dbReference type="Proteomes" id="UP000593833">
    <property type="component" value="Chromosome"/>
</dbReference>
<protein>
    <submittedName>
        <fullName evidence="6">Cytochrome C oxidase subunit IV family protein</fullName>
    </submittedName>
</protein>
<keyword evidence="3" id="KW-0812">Transmembrane</keyword>
<keyword evidence="5" id="KW-0472">Membrane</keyword>
<evidence type="ECO:0000256" key="4">
    <source>
        <dbReference type="ARBA" id="ARBA00022989"/>
    </source>
</evidence>
<dbReference type="RefSeq" id="WP_024075001.1">
    <property type="nucleotide sequence ID" value="NZ_CP015637.1"/>
</dbReference>
<dbReference type="AlphaFoldDB" id="A0A1B3CU66"/>
<comment type="subcellular location">
    <subcellularLocation>
        <location evidence="1">Cell membrane</location>
        <topology evidence="1">Multi-pass membrane protein</topology>
    </subcellularLocation>
</comment>
<proteinExistence type="predicted"/>
<gene>
    <name evidence="6" type="ORF">IM720_13995</name>
</gene>
<keyword evidence="4" id="KW-1133">Transmembrane helix</keyword>
<dbReference type="Pfam" id="PF03626">
    <property type="entry name" value="COX4_pro"/>
    <property type="match status" value="1"/>
</dbReference>
<organism evidence="6 7">
    <name type="scientific">Pseudomonas fluorescens</name>
    <dbReference type="NCBI Taxonomy" id="294"/>
    <lineage>
        <taxon>Bacteria</taxon>
        <taxon>Pseudomonadati</taxon>
        <taxon>Pseudomonadota</taxon>
        <taxon>Gammaproteobacteria</taxon>
        <taxon>Pseudomonadales</taxon>
        <taxon>Pseudomonadaceae</taxon>
        <taxon>Pseudomonas</taxon>
    </lineage>
</organism>
<evidence type="ECO:0000256" key="2">
    <source>
        <dbReference type="ARBA" id="ARBA00022475"/>
    </source>
</evidence>
<sequence>MGGSLGVVVCWAVLVALSVGTVLTGASGLWGVVLGLAVVKGWVIVDGFMELRHGPWGWRLAMVGWGVVIVGGILVAVVMSTWAG</sequence>
<evidence type="ECO:0000256" key="1">
    <source>
        <dbReference type="ARBA" id="ARBA00004651"/>
    </source>
</evidence>
<reference evidence="6 7" key="1">
    <citation type="submission" date="2020-10" db="EMBL/GenBank/DDBJ databases">
        <title>Complete genome sequence of a novel Pseudomonas fluorescens strain isolated from the flower of kumarahou (Pomaderris kumeraho).</title>
        <authorList>
            <person name="Summers M.C."/>
            <person name="Nowak V."/>
            <person name="Fairhurst M.J."/>
            <person name="Owen J.G."/>
            <person name="Gerth M.L."/>
            <person name="Patrick W.M."/>
        </authorList>
    </citation>
    <scope>NUCLEOTIDE SEQUENCE [LARGE SCALE GENOMIC DNA]</scope>
    <source>
        <strain evidence="6 7">KF1</strain>
    </source>
</reference>
<evidence type="ECO:0000256" key="3">
    <source>
        <dbReference type="ARBA" id="ARBA00022692"/>
    </source>
</evidence>
<accession>A0A1B3CU66</accession>
<keyword evidence="2" id="KW-1003">Cell membrane</keyword>
<name>A0A1B3CU66_PSEFL</name>
<evidence type="ECO:0000313" key="6">
    <source>
        <dbReference type="EMBL" id="QOU07780.1"/>
    </source>
</evidence>
<evidence type="ECO:0000313" key="7">
    <source>
        <dbReference type="Proteomes" id="UP000593833"/>
    </source>
</evidence>
<dbReference type="GO" id="GO:0005886">
    <property type="term" value="C:plasma membrane"/>
    <property type="evidence" value="ECO:0007669"/>
    <property type="project" value="UniProtKB-SubCell"/>
</dbReference>
<evidence type="ECO:0000256" key="5">
    <source>
        <dbReference type="ARBA" id="ARBA00023136"/>
    </source>
</evidence>
<dbReference type="EMBL" id="CP063233">
    <property type="protein sequence ID" value="QOU07780.1"/>
    <property type="molecule type" value="Genomic_DNA"/>
</dbReference>